<dbReference type="SUPFAM" id="SSF53187">
    <property type="entry name" value="Zn-dependent exopeptidases"/>
    <property type="match status" value="1"/>
</dbReference>
<dbReference type="InterPro" id="IPR003646">
    <property type="entry name" value="SH3-like_bac-type"/>
</dbReference>
<gene>
    <name evidence="4" type="ORF">CNY62_01995</name>
</gene>
<dbReference type="RefSeq" id="WP_096699238.1">
    <property type="nucleotide sequence ID" value="NZ_CP023483.1"/>
</dbReference>
<organism evidence="4 5">
    <name type="scientific">Brochothrix thermosphacta</name>
    <name type="common">Microbacterium thermosphactum</name>
    <dbReference type="NCBI Taxonomy" id="2756"/>
    <lineage>
        <taxon>Bacteria</taxon>
        <taxon>Bacillati</taxon>
        <taxon>Bacillota</taxon>
        <taxon>Bacilli</taxon>
        <taxon>Bacillales</taxon>
        <taxon>Listeriaceae</taxon>
        <taxon>Brochothrix</taxon>
    </lineage>
</organism>
<evidence type="ECO:0000256" key="2">
    <source>
        <dbReference type="ARBA" id="ARBA00023316"/>
    </source>
</evidence>
<sequence>MVNRPKIKKKKLLLISILSLVLVIGAIVSTYALTMANTVKVTSEVVNIRNGPGLAYDITTQSRKNDRLKVLDEENEWYKVSLPSGETGWVASWLVENETVSAASNSKGKIISTLANVRSKDDINSSVIDTLNKNREVTVISSQNGWTQVTYGKVTGWIKSDFIEVAGASTEDSAALQKLTIREENTNIRDAADVNGKLLETAQPGTTYDIIGSKDSWYEVKTAAGSKGYVANWVVSVNENTAAAKPTVSSLSEATIVLDPGHGSNDTGAIGVDGTYEKEIALKTAAAIKAQLETTGAKVIMTRSNDDYVTLGKRAEISNDNAADAFISVHYDSTEEANTASGTSTYYYNDNAKDFASRINAQLKVGMPLENHGEKYGDFQVLRENASPSILLELGYINNSFDEQTIDNDAYRQKVANAVTNGLTNYFAN</sequence>
<feature type="domain" description="SH3b" evidence="3">
    <location>
        <begin position="36"/>
        <end position="99"/>
    </location>
</feature>
<proteinExistence type="predicted"/>
<dbReference type="GO" id="GO:0008745">
    <property type="term" value="F:N-acetylmuramoyl-L-alanine amidase activity"/>
    <property type="evidence" value="ECO:0007669"/>
    <property type="project" value="InterPro"/>
</dbReference>
<reference evidence="4 5" key="1">
    <citation type="submission" date="2017-09" db="EMBL/GenBank/DDBJ databases">
        <title>Complete Genome Sequences of Two Strains of the Meat Spoilage Bacterium Brochothrix thermosphacta Isolated from Ground Chicken.</title>
        <authorList>
            <person name="Paoli G.C."/>
            <person name="Wijey C."/>
            <person name="Chen C.-Y."/>
            <person name="Nguyen L."/>
            <person name="Yan X."/>
            <person name="Irwin P.L."/>
        </authorList>
    </citation>
    <scope>NUCLEOTIDE SEQUENCE [LARGE SCALE GENOMIC DNA]</scope>
    <source>
        <strain evidence="4 5">BI</strain>
    </source>
</reference>
<dbReference type="AlphaFoldDB" id="A0A291KEC5"/>
<evidence type="ECO:0000313" key="4">
    <source>
        <dbReference type="EMBL" id="ATF25256.1"/>
    </source>
</evidence>
<dbReference type="InterPro" id="IPR017293">
    <property type="entry name" value="N-acetylmuramoyl-L-ala_amidase"/>
</dbReference>
<evidence type="ECO:0000256" key="1">
    <source>
        <dbReference type="ARBA" id="ARBA00022801"/>
    </source>
</evidence>
<dbReference type="Pfam" id="PF01520">
    <property type="entry name" value="Amidase_3"/>
    <property type="match status" value="1"/>
</dbReference>
<dbReference type="SMART" id="SM00287">
    <property type="entry name" value="SH3b"/>
    <property type="match status" value="3"/>
</dbReference>
<dbReference type="SMART" id="SM00646">
    <property type="entry name" value="Ami_3"/>
    <property type="match status" value="1"/>
</dbReference>
<accession>A0A291KEC5</accession>
<keyword evidence="2" id="KW-0961">Cell wall biogenesis/degradation</keyword>
<keyword evidence="5" id="KW-1185">Reference proteome</keyword>
<dbReference type="Proteomes" id="UP000243591">
    <property type="component" value="Chromosome"/>
</dbReference>
<dbReference type="PANTHER" id="PTHR30404:SF7">
    <property type="entry name" value="CELL WALL AMIDASE LYTH-RELATED"/>
    <property type="match status" value="1"/>
</dbReference>
<dbReference type="OrthoDB" id="9806267at2"/>
<dbReference type="GO" id="GO:0071555">
    <property type="term" value="P:cell wall organization"/>
    <property type="evidence" value="ECO:0007669"/>
    <property type="project" value="UniProtKB-KW"/>
</dbReference>
<feature type="domain" description="SH3b" evidence="3">
    <location>
        <begin position="176"/>
        <end position="238"/>
    </location>
</feature>
<dbReference type="PANTHER" id="PTHR30404">
    <property type="entry name" value="N-ACETYLMURAMOYL-L-ALANINE AMIDASE"/>
    <property type="match status" value="1"/>
</dbReference>
<keyword evidence="1" id="KW-0378">Hydrolase</keyword>
<evidence type="ECO:0000313" key="5">
    <source>
        <dbReference type="Proteomes" id="UP000243591"/>
    </source>
</evidence>
<protein>
    <submittedName>
        <fullName evidence="4">N-acetylmuramoyl-L-alanine amidase</fullName>
    </submittedName>
</protein>
<dbReference type="GO" id="GO:0030288">
    <property type="term" value="C:outer membrane-bounded periplasmic space"/>
    <property type="evidence" value="ECO:0007669"/>
    <property type="project" value="TreeGrafter"/>
</dbReference>
<dbReference type="STRING" id="2756.BFR44_01590"/>
<dbReference type="InterPro" id="IPR002508">
    <property type="entry name" value="MurNAc-LAA_cat"/>
</dbReference>
<evidence type="ECO:0000259" key="3">
    <source>
        <dbReference type="PROSITE" id="PS51781"/>
    </source>
</evidence>
<dbReference type="KEGG" id="bths:CNY62_01995"/>
<dbReference type="PIRSF" id="PIRSF037846">
    <property type="entry name" value="Autolysin_YrvJ_prd"/>
    <property type="match status" value="1"/>
</dbReference>
<dbReference type="Gene3D" id="2.30.30.40">
    <property type="entry name" value="SH3 Domains"/>
    <property type="match status" value="3"/>
</dbReference>
<dbReference type="PROSITE" id="PS51781">
    <property type="entry name" value="SH3B"/>
    <property type="match status" value="3"/>
</dbReference>
<feature type="domain" description="SH3b" evidence="3">
    <location>
        <begin position="106"/>
        <end position="167"/>
    </location>
</feature>
<dbReference type="Pfam" id="PF08239">
    <property type="entry name" value="SH3_3"/>
    <property type="match status" value="3"/>
</dbReference>
<dbReference type="InterPro" id="IPR050695">
    <property type="entry name" value="N-acetylmuramoyl_amidase_3"/>
</dbReference>
<dbReference type="EMBL" id="CP023483">
    <property type="protein sequence ID" value="ATF25256.1"/>
    <property type="molecule type" value="Genomic_DNA"/>
</dbReference>
<dbReference type="CDD" id="cd02696">
    <property type="entry name" value="MurNAc-LAA"/>
    <property type="match status" value="1"/>
</dbReference>
<dbReference type="Gene3D" id="3.40.630.40">
    <property type="entry name" value="Zn-dependent exopeptidases"/>
    <property type="match status" value="1"/>
</dbReference>
<name>A0A291KEC5_BROTH</name>
<dbReference type="GO" id="GO:0009253">
    <property type="term" value="P:peptidoglycan catabolic process"/>
    <property type="evidence" value="ECO:0007669"/>
    <property type="project" value="InterPro"/>
</dbReference>